<dbReference type="EMBL" id="BKAG01000023">
    <property type="protein sequence ID" value="GEP43980.1"/>
    <property type="molecule type" value="Genomic_DNA"/>
</dbReference>
<evidence type="ECO:0000256" key="1">
    <source>
        <dbReference type="SAM" id="SignalP"/>
    </source>
</evidence>
<keyword evidence="1" id="KW-0732">Signal</keyword>
<organism evidence="2 3">
    <name type="scientific">Brevifollis gellanilyticus</name>
    <dbReference type="NCBI Taxonomy" id="748831"/>
    <lineage>
        <taxon>Bacteria</taxon>
        <taxon>Pseudomonadati</taxon>
        <taxon>Verrucomicrobiota</taxon>
        <taxon>Verrucomicrobiia</taxon>
        <taxon>Verrucomicrobiales</taxon>
        <taxon>Verrucomicrobiaceae</taxon>
    </lineage>
</organism>
<evidence type="ECO:0000313" key="3">
    <source>
        <dbReference type="Proteomes" id="UP000321577"/>
    </source>
</evidence>
<dbReference type="OrthoDB" id="194988at2"/>
<name>A0A512MB76_9BACT</name>
<dbReference type="RefSeq" id="WP_146851540.1">
    <property type="nucleotide sequence ID" value="NZ_BKAG01000023.1"/>
</dbReference>
<feature type="chain" id="PRO_5021844770" evidence="1">
    <location>
        <begin position="28"/>
        <end position="523"/>
    </location>
</feature>
<evidence type="ECO:0000313" key="2">
    <source>
        <dbReference type="EMBL" id="GEP43980.1"/>
    </source>
</evidence>
<reference evidence="2 3" key="1">
    <citation type="submission" date="2019-07" db="EMBL/GenBank/DDBJ databases">
        <title>Whole genome shotgun sequence of Brevifollis gellanilyticus NBRC 108608.</title>
        <authorList>
            <person name="Hosoyama A."/>
            <person name="Uohara A."/>
            <person name="Ohji S."/>
            <person name="Ichikawa N."/>
        </authorList>
    </citation>
    <scope>NUCLEOTIDE SEQUENCE [LARGE SCALE GENOMIC DNA]</scope>
    <source>
        <strain evidence="2 3">NBRC 108608</strain>
    </source>
</reference>
<accession>A0A512MB76</accession>
<dbReference type="AlphaFoldDB" id="A0A512MB76"/>
<feature type="signal peptide" evidence="1">
    <location>
        <begin position="1"/>
        <end position="27"/>
    </location>
</feature>
<keyword evidence="3" id="KW-1185">Reference proteome</keyword>
<dbReference type="Proteomes" id="UP000321577">
    <property type="component" value="Unassembled WGS sequence"/>
</dbReference>
<proteinExistence type="predicted"/>
<gene>
    <name evidence="2" type="ORF">BGE01nite_32710</name>
</gene>
<comment type="caution">
    <text evidence="2">The sequence shown here is derived from an EMBL/GenBank/DDBJ whole genome shotgun (WGS) entry which is preliminary data.</text>
</comment>
<protein>
    <submittedName>
        <fullName evidence="2">Uncharacterized protein</fullName>
    </submittedName>
</protein>
<sequence length="523" mass="55888">MQKIALPLVCLLVGGAAGYSLSSFNNAEPVQPAKLVAAKSEVAKKTAEAPSTGSTATSKVTPVSASGPLDHLLKDLVADYDLKSAQRAVGNLSVSEIQTALAQTAQMPKSTDRDALRAQLYRAWAAKDPQAAWQAALADPQSKNNGSLLGAVAGELAKTDPKAAIEMTLKLNMGDRRATVMRALFTEWAKVDAAAALNYSNAHPELPVDSYAFSTGLSRLAAKDPANAAKLALTMKDSLTRGSSLSAVMTAWIGKNPGDAVAWAQSLSDPSQRRDAIAAAIGAWAKVDPQAALAHAESITDPDTRANTLKKGFNDWFRMDPTAATAYMAAPGNEDIMQSMGYSFGYLTDSLTPQERATLLAQLPEGKAKEDMLRGITAHLSRKGQFNQALEMLNAMPDSTMRDYSVAKLGEDWATTDLTAAGNWLKIQPASTDRDLATAGYANTLARTDPKGALQWVESIPDPKLRQSAQRNIAVRWLRTDPPQAQAWINTANFSSVDLKMIETMSKMSGDFVPTLVTVGQRH</sequence>